<evidence type="ECO:0000256" key="4">
    <source>
        <dbReference type="ARBA" id="ARBA00022989"/>
    </source>
</evidence>
<protein>
    <recommendedName>
        <fullName evidence="6">Gustatory receptor</fullName>
    </recommendedName>
</protein>
<dbReference type="AlphaFoldDB" id="A0A8K0CPF1"/>
<feature type="transmembrane region" description="Helical" evidence="6">
    <location>
        <begin position="45"/>
        <end position="67"/>
    </location>
</feature>
<keyword evidence="2 6" id="KW-1003">Cell membrane</keyword>
<comment type="similarity">
    <text evidence="6">Belongs to the insect chemoreceptor superfamily. Gustatory receptor (GR) family.</text>
</comment>
<comment type="function">
    <text evidence="6">Gustatory receptor which mediates acceptance or avoidance behavior, depending on its substrates.</text>
</comment>
<sequence>MMSLRPRPFYRHAAFTIFYSTILGLSPIYITKEKGMHVLAVNPRWFIISGGYCAFNSLFILAPLISASILDYVVATKNLAFIMLVLITVVIKCSFNFVYIGVCKYMMKDNLLKILNGLTDVGNSLNEFGIKRHYWIDVFCQMVQMLTIPVTYIVMYLIIISENNLNRPVIVSVFDIYVFLIVNVLGNQFILLLLVIQQNFTAINSYLSNFGKPNTYYKPHTTTTVILKHPSVSEIKLIMFLYDQLCGIASKISFTYGVIIAISGTIHLGDLLINTFLIKEGVSSSLLSVFESCSTINLKLYKDYVT</sequence>
<evidence type="ECO:0000256" key="6">
    <source>
        <dbReference type="RuleBase" id="RU363108"/>
    </source>
</evidence>
<keyword evidence="5 6" id="KW-0472">Membrane</keyword>
<reference evidence="7" key="1">
    <citation type="submission" date="2019-08" db="EMBL/GenBank/DDBJ databases">
        <title>The genome of the North American firefly Photinus pyralis.</title>
        <authorList>
            <consortium name="Photinus pyralis genome working group"/>
            <person name="Fallon T.R."/>
            <person name="Sander Lower S.E."/>
            <person name="Weng J.-K."/>
        </authorList>
    </citation>
    <scope>NUCLEOTIDE SEQUENCE</scope>
    <source>
        <strain evidence="7">TRF0915ILg1</strain>
        <tissue evidence="7">Whole body</tissue>
    </source>
</reference>
<dbReference type="EMBL" id="VTPC01083737">
    <property type="protein sequence ID" value="KAF2887395.1"/>
    <property type="molecule type" value="Genomic_DNA"/>
</dbReference>
<comment type="caution">
    <text evidence="7">The sequence shown here is derived from an EMBL/GenBank/DDBJ whole genome shotgun (WGS) entry which is preliminary data.</text>
</comment>
<evidence type="ECO:0000256" key="3">
    <source>
        <dbReference type="ARBA" id="ARBA00022692"/>
    </source>
</evidence>
<keyword evidence="4 6" id="KW-1133">Transmembrane helix</keyword>
<evidence type="ECO:0000313" key="8">
    <source>
        <dbReference type="Proteomes" id="UP000801492"/>
    </source>
</evidence>
<evidence type="ECO:0000313" key="7">
    <source>
        <dbReference type="EMBL" id="KAF2887395.1"/>
    </source>
</evidence>
<dbReference type="GO" id="GO:0050909">
    <property type="term" value="P:sensory perception of taste"/>
    <property type="evidence" value="ECO:0007669"/>
    <property type="project" value="InterPro"/>
</dbReference>
<comment type="caution">
    <text evidence="6">Lacks conserved residue(s) required for the propagation of feature annotation.</text>
</comment>
<feature type="transmembrane region" description="Helical" evidence="6">
    <location>
        <begin position="171"/>
        <end position="196"/>
    </location>
</feature>
<feature type="transmembrane region" description="Helical" evidence="6">
    <location>
        <begin position="134"/>
        <end position="159"/>
    </location>
</feature>
<evidence type="ECO:0000256" key="1">
    <source>
        <dbReference type="ARBA" id="ARBA00004651"/>
    </source>
</evidence>
<comment type="subcellular location">
    <subcellularLocation>
        <location evidence="1 6">Cell membrane</location>
        <topology evidence="1 6">Multi-pass membrane protein</topology>
    </subcellularLocation>
</comment>
<gene>
    <name evidence="7" type="ORF">ILUMI_18778</name>
</gene>
<keyword evidence="8" id="KW-1185">Reference proteome</keyword>
<dbReference type="InterPro" id="IPR013604">
    <property type="entry name" value="7TM_chemorcpt"/>
</dbReference>
<keyword evidence="6" id="KW-0675">Receptor</keyword>
<evidence type="ECO:0000256" key="2">
    <source>
        <dbReference type="ARBA" id="ARBA00022475"/>
    </source>
</evidence>
<dbReference type="Pfam" id="PF08395">
    <property type="entry name" value="7tm_7"/>
    <property type="match status" value="1"/>
</dbReference>
<feature type="transmembrane region" description="Helical" evidence="6">
    <location>
        <begin position="12"/>
        <end position="30"/>
    </location>
</feature>
<feature type="transmembrane region" description="Helical" evidence="6">
    <location>
        <begin position="79"/>
        <end position="102"/>
    </location>
</feature>
<dbReference type="OrthoDB" id="10590558at2759"/>
<dbReference type="Proteomes" id="UP000801492">
    <property type="component" value="Unassembled WGS sequence"/>
</dbReference>
<accession>A0A8K0CPF1</accession>
<dbReference type="GO" id="GO:0007165">
    <property type="term" value="P:signal transduction"/>
    <property type="evidence" value="ECO:0007669"/>
    <property type="project" value="UniProtKB-KW"/>
</dbReference>
<evidence type="ECO:0000256" key="5">
    <source>
        <dbReference type="ARBA" id="ARBA00023136"/>
    </source>
</evidence>
<dbReference type="GO" id="GO:0005886">
    <property type="term" value="C:plasma membrane"/>
    <property type="evidence" value="ECO:0007669"/>
    <property type="project" value="UniProtKB-SubCell"/>
</dbReference>
<keyword evidence="3 6" id="KW-0812">Transmembrane</keyword>
<organism evidence="7 8">
    <name type="scientific">Ignelater luminosus</name>
    <name type="common">Cucubano</name>
    <name type="synonym">Pyrophorus luminosus</name>
    <dbReference type="NCBI Taxonomy" id="2038154"/>
    <lineage>
        <taxon>Eukaryota</taxon>
        <taxon>Metazoa</taxon>
        <taxon>Ecdysozoa</taxon>
        <taxon>Arthropoda</taxon>
        <taxon>Hexapoda</taxon>
        <taxon>Insecta</taxon>
        <taxon>Pterygota</taxon>
        <taxon>Neoptera</taxon>
        <taxon>Endopterygota</taxon>
        <taxon>Coleoptera</taxon>
        <taxon>Polyphaga</taxon>
        <taxon>Elateriformia</taxon>
        <taxon>Elateroidea</taxon>
        <taxon>Elateridae</taxon>
        <taxon>Agrypninae</taxon>
        <taxon>Pyrophorini</taxon>
        <taxon>Ignelater</taxon>
    </lineage>
</organism>
<keyword evidence="6" id="KW-0807">Transducer</keyword>
<name>A0A8K0CPF1_IGNLU</name>
<proteinExistence type="inferred from homology"/>